<organism evidence="2 3">
    <name type="scientific">Streptomyces mobaraensis</name>
    <name type="common">Streptoverticillium mobaraense</name>
    <dbReference type="NCBI Taxonomy" id="35621"/>
    <lineage>
        <taxon>Bacteria</taxon>
        <taxon>Bacillati</taxon>
        <taxon>Actinomycetota</taxon>
        <taxon>Actinomycetes</taxon>
        <taxon>Kitasatosporales</taxon>
        <taxon>Streptomycetaceae</taxon>
        <taxon>Streptomyces</taxon>
    </lineage>
</organism>
<dbReference type="EMBL" id="VOKX01000009">
    <property type="protein sequence ID" value="KAB7850190.1"/>
    <property type="molecule type" value="Genomic_DNA"/>
</dbReference>
<dbReference type="RefSeq" id="WP_152262729.1">
    <property type="nucleotide sequence ID" value="NZ_VOKX01000009.1"/>
</dbReference>
<keyword evidence="1" id="KW-0175">Coiled coil</keyword>
<dbReference type="AlphaFoldDB" id="A0A5N5WE29"/>
<gene>
    <name evidence="2" type="ORF">FRZ00_06220</name>
</gene>
<keyword evidence="3" id="KW-1185">Reference proteome</keyword>
<comment type="caution">
    <text evidence="2">The sequence shown here is derived from an EMBL/GenBank/DDBJ whole genome shotgun (WGS) entry which is preliminary data.</text>
</comment>
<reference evidence="2 3" key="1">
    <citation type="journal article" date="2019" name="Microb. Cell Fact.">
        <title>Exploring novel herbicidin analogues by transcriptional regulator overexpression and MS/MS molecular networking.</title>
        <authorList>
            <person name="Shi Y."/>
            <person name="Gu R."/>
            <person name="Li Y."/>
            <person name="Wang X."/>
            <person name="Ren W."/>
            <person name="Li X."/>
            <person name="Wang L."/>
            <person name="Xie Y."/>
            <person name="Hong B."/>
        </authorList>
    </citation>
    <scope>NUCLEOTIDE SEQUENCE [LARGE SCALE GENOMIC DNA]</scope>
    <source>
        <strain evidence="2 3">US-43</strain>
    </source>
</reference>
<dbReference type="Proteomes" id="UP000327000">
    <property type="component" value="Unassembled WGS sequence"/>
</dbReference>
<proteinExistence type="predicted"/>
<name>A0A5N5WE29_STRMB</name>
<evidence type="ECO:0000256" key="1">
    <source>
        <dbReference type="SAM" id="Coils"/>
    </source>
</evidence>
<feature type="coiled-coil region" evidence="1">
    <location>
        <begin position="33"/>
        <end position="92"/>
    </location>
</feature>
<evidence type="ECO:0000313" key="3">
    <source>
        <dbReference type="Proteomes" id="UP000327000"/>
    </source>
</evidence>
<evidence type="ECO:0000313" key="2">
    <source>
        <dbReference type="EMBL" id="KAB7850190.1"/>
    </source>
</evidence>
<sequence>MIVKFPRKRSKPRQLRHEVETLRAERDAERAARRALIVDLRETAARLDRAERRISQLNELRQRAQQDQGAEVARLEERLERTVRGCARYRRELDDRERVIGRLTVQLMGAMGYSREELALLGVVPATAGREPGVEVAS</sequence>
<accession>A0A5N5WE29</accession>
<protein>
    <submittedName>
        <fullName evidence="2">Uncharacterized protein</fullName>
    </submittedName>
</protein>